<name>A0A515ESN3_9BURK</name>
<dbReference type="Pfam" id="PF11137">
    <property type="entry name" value="DUF2909"/>
    <property type="match status" value="1"/>
</dbReference>
<protein>
    <submittedName>
        <fullName evidence="2">Twin transmembrane helix small protein</fullName>
    </submittedName>
</protein>
<dbReference type="InterPro" id="IPR021313">
    <property type="entry name" value="DUF2909"/>
</dbReference>
<dbReference type="EMBL" id="CP036282">
    <property type="protein sequence ID" value="QDL55671.1"/>
    <property type="molecule type" value="Genomic_DNA"/>
</dbReference>
<dbReference type="Proteomes" id="UP000317365">
    <property type="component" value="Chromosome"/>
</dbReference>
<keyword evidence="3" id="KW-1185">Reference proteome</keyword>
<keyword evidence="1 2" id="KW-0812">Transmembrane</keyword>
<dbReference type="NCBIfam" id="NF033233">
    <property type="entry name" value="twin_helix"/>
    <property type="match status" value="1"/>
</dbReference>
<reference evidence="3" key="2">
    <citation type="journal article" date="2020" name="Int. J. Syst. Evol. Microbiol.">
        <title>Genomic insights into a novel species Rhodoferax aquaticus sp. nov., isolated from freshwater.</title>
        <authorList>
            <person name="Li T."/>
            <person name="Zhuo Y."/>
            <person name="Jin C.Z."/>
            <person name="Wu X."/>
            <person name="Ko S.R."/>
            <person name="Jin F.J."/>
            <person name="Ahn C.Y."/>
            <person name="Oh H.M."/>
            <person name="Lee H.G."/>
            <person name="Jin L."/>
        </authorList>
    </citation>
    <scope>NUCLEOTIDE SEQUENCE [LARGE SCALE GENOMIC DNA]</scope>
    <source>
        <strain evidence="3">Gr-4</strain>
    </source>
</reference>
<organism evidence="2 3">
    <name type="scientific">Rhodoferax aquaticus</name>
    <dbReference type="NCBI Taxonomy" id="2527691"/>
    <lineage>
        <taxon>Bacteria</taxon>
        <taxon>Pseudomonadati</taxon>
        <taxon>Pseudomonadota</taxon>
        <taxon>Betaproteobacteria</taxon>
        <taxon>Burkholderiales</taxon>
        <taxon>Comamonadaceae</taxon>
        <taxon>Rhodoferax</taxon>
    </lineage>
</organism>
<dbReference type="KEGG" id="rhg:EXZ61_16670"/>
<gene>
    <name evidence="2" type="ORF">EXZ61_16670</name>
</gene>
<evidence type="ECO:0000313" key="2">
    <source>
        <dbReference type="EMBL" id="QDL55671.1"/>
    </source>
</evidence>
<accession>A0A515ESN3</accession>
<evidence type="ECO:0000256" key="1">
    <source>
        <dbReference type="SAM" id="Phobius"/>
    </source>
</evidence>
<keyword evidence="1" id="KW-0472">Membrane</keyword>
<proteinExistence type="predicted"/>
<dbReference type="RefSeq" id="WP_142812826.1">
    <property type="nucleotide sequence ID" value="NZ_CP036282.1"/>
</dbReference>
<reference evidence="3" key="1">
    <citation type="submission" date="2019-02" db="EMBL/GenBank/DDBJ databases">
        <title>Complete genome sequence of Rhodoferax sp. Gr-4.</title>
        <authorList>
            <person name="Jin L."/>
        </authorList>
    </citation>
    <scope>NUCLEOTIDE SEQUENCE [LARGE SCALE GENOMIC DNA]</scope>
    <source>
        <strain evidence="3">Gr-4</strain>
    </source>
</reference>
<feature type="transmembrane region" description="Helical" evidence="1">
    <location>
        <begin position="6"/>
        <end position="24"/>
    </location>
</feature>
<keyword evidence="1" id="KW-1133">Transmembrane helix</keyword>
<feature type="transmembrane region" description="Helical" evidence="1">
    <location>
        <begin position="45"/>
        <end position="64"/>
    </location>
</feature>
<sequence length="73" mass="7825">MTYLVIIAFIAILASLGFALYYMLRGGQEGDAKSKRMAKALAVRVGISITLFACVLLAWQLGLIHPTGIQAGQ</sequence>
<dbReference type="AlphaFoldDB" id="A0A515ESN3"/>
<evidence type="ECO:0000313" key="3">
    <source>
        <dbReference type="Proteomes" id="UP000317365"/>
    </source>
</evidence>